<gene>
    <name evidence="2" type="ORF">N782_19340</name>
</gene>
<dbReference type="AlphaFoldDB" id="A0A0A2TBK2"/>
<keyword evidence="3" id="KW-1185">Reference proteome</keyword>
<keyword evidence="1" id="KW-0472">Membrane</keyword>
<name>A0A0A2TBK2_9BACI</name>
<feature type="transmembrane region" description="Helical" evidence="1">
    <location>
        <begin position="36"/>
        <end position="58"/>
    </location>
</feature>
<dbReference type="RefSeq" id="WP_036822931.1">
    <property type="nucleotide sequence ID" value="NZ_AVBF01000063.1"/>
</dbReference>
<evidence type="ECO:0000313" key="2">
    <source>
        <dbReference type="EMBL" id="KGP71446.1"/>
    </source>
</evidence>
<evidence type="ECO:0000256" key="1">
    <source>
        <dbReference type="SAM" id="Phobius"/>
    </source>
</evidence>
<protein>
    <submittedName>
        <fullName evidence="2">Uncharacterized protein</fullName>
    </submittedName>
</protein>
<comment type="caution">
    <text evidence="2">The sequence shown here is derived from an EMBL/GenBank/DDBJ whole genome shotgun (WGS) entry which is preliminary data.</text>
</comment>
<organism evidence="2 3">
    <name type="scientific">Pontibacillus yanchengensis Y32</name>
    <dbReference type="NCBI Taxonomy" id="1385514"/>
    <lineage>
        <taxon>Bacteria</taxon>
        <taxon>Bacillati</taxon>
        <taxon>Bacillota</taxon>
        <taxon>Bacilli</taxon>
        <taxon>Bacillales</taxon>
        <taxon>Bacillaceae</taxon>
        <taxon>Pontibacillus</taxon>
    </lineage>
</organism>
<reference evidence="2 3" key="1">
    <citation type="journal article" date="2015" name="Stand. Genomic Sci.">
        <title>High quality draft genome sequence of the moderately halophilic bacterium Pontibacillus yanchengensis Y32(T) and comparison among Pontibacillus genomes.</title>
        <authorList>
            <person name="Huang J."/>
            <person name="Qiao Z.X."/>
            <person name="Tang J.W."/>
            <person name="Wang G."/>
        </authorList>
    </citation>
    <scope>NUCLEOTIDE SEQUENCE [LARGE SCALE GENOMIC DNA]</scope>
    <source>
        <strain evidence="2 3">Y32</strain>
    </source>
</reference>
<keyword evidence="1" id="KW-1133">Transmembrane helix</keyword>
<keyword evidence="1" id="KW-0812">Transmembrane</keyword>
<accession>A0A0A2TBK2</accession>
<dbReference type="STRING" id="1385514.N782_19340"/>
<dbReference type="Proteomes" id="UP000030147">
    <property type="component" value="Unassembled WGS sequence"/>
</dbReference>
<dbReference type="EMBL" id="AVBF01000063">
    <property type="protein sequence ID" value="KGP71446.1"/>
    <property type="molecule type" value="Genomic_DNA"/>
</dbReference>
<evidence type="ECO:0000313" key="3">
    <source>
        <dbReference type="Proteomes" id="UP000030147"/>
    </source>
</evidence>
<proteinExistence type="predicted"/>
<sequence>MYPQYPVVYYPRTDVNHNQPYTDENYRNDERFIGPFFLPFVAGGLAGLAVSPFFYGAFRPYPYPCYGYPCYPPYGPYGPGPYPYGAPYRLDETTYNTFTPSSELGFNGDNV</sequence>